<dbReference type="Pfam" id="PF10734">
    <property type="entry name" value="DUF2523"/>
    <property type="match status" value="1"/>
</dbReference>
<keyword evidence="3" id="KW-1185">Reference proteome</keyword>
<proteinExistence type="predicted"/>
<feature type="transmembrane region" description="Helical" evidence="1">
    <location>
        <begin position="21"/>
        <end position="41"/>
    </location>
</feature>
<evidence type="ECO:0000313" key="3">
    <source>
        <dbReference type="Proteomes" id="UP000252419"/>
    </source>
</evidence>
<dbReference type="AlphaFoldDB" id="A0A367U5D6"/>
<sequence length="100" mass="10399">MPLPLLPVLAAGVIGRTLISVVGRVLFALGFGFVVMQGVQIGFQGVIDLIATHFSGLPSDFAGLIGLAGFDVFASLVLSAYSASIFLKGVGGTIKRMRFK</sequence>
<feature type="transmembrane region" description="Helical" evidence="1">
    <location>
        <begin position="61"/>
        <end position="87"/>
    </location>
</feature>
<organism evidence="2 3">
    <name type="scientific">Thalassospira xianhensis MCCC 1A02616</name>
    <dbReference type="NCBI Taxonomy" id="1177929"/>
    <lineage>
        <taxon>Bacteria</taxon>
        <taxon>Pseudomonadati</taxon>
        <taxon>Pseudomonadota</taxon>
        <taxon>Alphaproteobacteria</taxon>
        <taxon>Rhodospirillales</taxon>
        <taxon>Thalassospiraceae</taxon>
        <taxon>Thalassospira</taxon>
    </lineage>
</organism>
<reference evidence="2 3" key="1">
    <citation type="submission" date="2014-07" db="EMBL/GenBank/DDBJ databases">
        <title>Draft genome sequence of Thalassospira xianhensis P-4 (MCCC 1A02616).</title>
        <authorList>
            <person name="Lai Q."/>
            <person name="Shao Z."/>
        </authorList>
    </citation>
    <scope>NUCLEOTIDE SEQUENCE [LARGE SCALE GENOMIC DNA]</scope>
    <source>
        <strain evidence="2 3">MCCC 1A02616</strain>
    </source>
</reference>
<protein>
    <recommendedName>
        <fullName evidence="4">Cobalt ABC transporter permease</fullName>
    </recommendedName>
</protein>
<dbReference type="EMBL" id="JPWA01000071">
    <property type="protein sequence ID" value="RCK03477.1"/>
    <property type="molecule type" value="Genomic_DNA"/>
</dbReference>
<accession>A0A367U5D6</accession>
<evidence type="ECO:0000313" key="2">
    <source>
        <dbReference type="EMBL" id="RCK03477.1"/>
    </source>
</evidence>
<comment type="caution">
    <text evidence="2">The sequence shown here is derived from an EMBL/GenBank/DDBJ whole genome shotgun (WGS) entry which is preliminary data.</text>
</comment>
<keyword evidence="1" id="KW-0472">Membrane</keyword>
<keyword evidence="1" id="KW-1133">Transmembrane helix</keyword>
<evidence type="ECO:0000256" key="1">
    <source>
        <dbReference type="SAM" id="Phobius"/>
    </source>
</evidence>
<dbReference type="Proteomes" id="UP000252419">
    <property type="component" value="Unassembled WGS sequence"/>
</dbReference>
<keyword evidence="1" id="KW-0812">Transmembrane</keyword>
<evidence type="ECO:0008006" key="4">
    <source>
        <dbReference type="Google" id="ProtNLM"/>
    </source>
</evidence>
<name>A0A367U5D6_9PROT</name>
<gene>
    <name evidence="2" type="ORF">TH5_25365</name>
</gene>
<dbReference type="InterPro" id="IPR019670">
    <property type="entry name" value="DUF2523"/>
</dbReference>